<accession>A0AAV9E4V8</accession>
<reference evidence="1" key="2">
    <citation type="submission" date="2023-06" db="EMBL/GenBank/DDBJ databases">
        <authorList>
            <person name="Ma L."/>
            <person name="Liu K.-W."/>
            <person name="Li Z."/>
            <person name="Hsiao Y.-Y."/>
            <person name="Qi Y."/>
            <person name="Fu T."/>
            <person name="Tang G."/>
            <person name="Zhang D."/>
            <person name="Sun W.-H."/>
            <person name="Liu D.-K."/>
            <person name="Li Y."/>
            <person name="Chen G.-Z."/>
            <person name="Liu X.-D."/>
            <person name="Liao X.-Y."/>
            <person name="Jiang Y.-T."/>
            <person name="Yu X."/>
            <person name="Hao Y."/>
            <person name="Huang J."/>
            <person name="Zhao X.-W."/>
            <person name="Ke S."/>
            <person name="Chen Y.-Y."/>
            <person name="Wu W.-L."/>
            <person name="Hsu J.-L."/>
            <person name="Lin Y.-F."/>
            <person name="Huang M.-D."/>
            <person name="Li C.-Y."/>
            <person name="Huang L."/>
            <person name="Wang Z.-W."/>
            <person name="Zhao X."/>
            <person name="Zhong W.-Y."/>
            <person name="Peng D.-H."/>
            <person name="Ahmad S."/>
            <person name="Lan S."/>
            <person name="Zhang J.-S."/>
            <person name="Tsai W.-C."/>
            <person name="Van De Peer Y."/>
            <person name="Liu Z.-J."/>
        </authorList>
    </citation>
    <scope>NUCLEOTIDE SEQUENCE</scope>
    <source>
        <strain evidence="1">CP</strain>
        <tissue evidence="1">Leaves</tissue>
    </source>
</reference>
<dbReference type="Proteomes" id="UP001180020">
    <property type="component" value="Unassembled WGS sequence"/>
</dbReference>
<proteinExistence type="predicted"/>
<reference evidence="1" key="1">
    <citation type="journal article" date="2023" name="Nat. Commun.">
        <title>Diploid and tetraploid genomes of Acorus and the evolution of monocots.</title>
        <authorList>
            <person name="Ma L."/>
            <person name="Liu K.W."/>
            <person name="Li Z."/>
            <person name="Hsiao Y.Y."/>
            <person name="Qi Y."/>
            <person name="Fu T."/>
            <person name="Tang G.D."/>
            <person name="Zhang D."/>
            <person name="Sun W.H."/>
            <person name="Liu D.K."/>
            <person name="Li Y."/>
            <person name="Chen G.Z."/>
            <person name="Liu X.D."/>
            <person name="Liao X.Y."/>
            <person name="Jiang Y.T."/>
            <person name="Yu X."/>
            <person name="Hao Y."/>
            <person name="Huang J."/>
            <person name="Zhao X.W."/>
            <person name="Ke S."/>
            <person name="Chen Y.Y."/>
            <person name="Wu W.L."/>
            <person name="Hsu J.L."/>
            <person name="Lin Y.F."/>
            <person name="Huang M.D."/>
            <person name="Li C.Y."/>
            <person name="Huang L."/>
            <person name="Wang Z.W."/>
            <person name="Zhao X."/>
            <person name="Zhong W.Y."/>
            <person name="Peng D.H."/>
            <person name="Ahmad S."/>
            <person name="Lan S."/>
            <person name="Zhang J.S."/>
            <person name="Tsai W.C."/>
            <person name="Van de Peer Y."/>
            <person name="Liu Z.J."/>
        </authorList>
    </citation>
    <scope>NUCLEOTIDE SEQUENCE</scope>
    <source>
        <strain evidence="1">CP</strain>
    </source>
</reference>
<organism evidence="1 2">
    <name type="scientific">Acorus calamus</name>
    <name type="common">Sweet flag</name>
    <dbReference type="NCBI Taxonomy" id="4465"/>
    <lineage>
        <taxon>Eukaryota</taxon>
        <taxon>Viridiplantae</taxon>
        <taxon>Streptophyta</taxon>
        <taxon>Embryophyta</taxon>
        <taxon>Tracheophyta</taxon>
        <taxon>Spermatophyta</taxon>
        <taxon>Magnoliopsida</taxon>
        <taxon>Liliopsida</taxon>
        <taxon>Acoraceae</taxon>
        <taxon>Acorus</taxon>
    </lineage>
</organism>
<evidence type="ECO:0000313" key="2">
    <source>
        <dbReference type="Proteomes" id="UP001180020"/>
    </source>
</evidence>
<dbReference type="AlphaFoldDB" id="A0AAV9E4V8"/>
<comment type="caution">
    <text evidence="1">The sequence shown here is derived from an EMBL/GenBank/DDBJ whole genome shotgun (WGS) entry which is preliminary data.</text>
</comment>
<dbReference type="EMBL" id="JAUJYO010000010">
    <property type="protein sequence ID" value="KAK1307117.1"/>
    <property type="molecule type" value="Genomic_DNA"/>
</dbReference>
<protein>
    <submittedName>
        <fullName evidence="1">Uncharacterized protein</fullName>
    </submittedName>
</protein>
<sequence length="57" mass="6623">MGHTKWWWIAFLRFEGRKFERENPKSSTIVLASASQEVLPKQDEALYGSQINTVLNL</sequence>
<gene>
    <name evidence="1" type="ORF">QJS10_CPA10g00336</name>
</gene>
<name>A0AAV9E4V8_ACOCL</name>
<evidence type="ECO:0000313" key="1">
    <source>
        <dbReference type="EMBL" id="KAK1307117.1"/>
    </source>
</evidence>
<keyword evidence="2" id="KW-1185">Reference proteome</keyword>